<dbReference type="SUPFAM" id="SSF56672">
    <property type="entry name" value="DNA/RNA polymerases"/>
    <property type="match status" value="1"/>
</dbReference>
<evidence type="ECO:0000256" key="3">
    <source>
        <dbReference type="ARBA" id="ARBA00022454"/>
    </source>
</evidence>
<dbReference type="Pfam" id="PF09666">
    <property type="entry name" value="Sororin_middle"/>
    <property type="match status" value="1"/>
</dbReference>
<dbReference type="InterPro" id="IPR017961">
    <property type="entry name" value="DNA_pol_Y-fam_little_finger"/>
</dbReference>
<feature type="region of interest" description="Disordered" evidence="8">
    <location>
        <begin position="1271"/>
        <end position="1295"/>
    </location>
</feature>
<dbReference type="InterPro" id="IPR043502">
    <property type="entry name" value="DNA/RNA_pol_sf"/>
</dbReference>
<feature type="compositionally biased region" description="Low complexity" evidence="8">
    <location>
        <begin position="634"/>
        <end position="644"/>
    </location>
</feature>
<evidence type="ECO:0000256" key="2">
    <source>
        <dbReference type="ARBA" id="ARBA00004286"/>
    </source>
</evidence>
<proteinExistence type="predicted"/>
<dbReference type="RefSeq" id="XP_049302939.1">
    <property type="nucleotide sequence ID" value="XM_049446982.1"/>
</dbReference>
<keyword evidence="10" id="KW-1185">Reference proteome</keyword>
<feature type="compositionally biased region" description="Polar residues" evidence="8">
    <location>
        <begin position="1273"/>
        <end position="1287"/>
    </location>
</feature>
<dbReference type="InterPro" id="IPR057261">
    <property type="entry name" value="Sororin-like_M"/>
</dbReference>
<feature type="domain" description="UmuC" evidence="9">
    <location>
        <begin position="17"/>
        <end position="241"/>
    </location>
</feature>
<protein>
    <submittedName>
        <fullName evidence="11">Uncharacterized protein LOC105221934</fullName>
    </submittedName>
</protein>
<evidence type="ECO:0000256" key="5">
    <source>
        <dbReference type="ARBA" id="ARBA00022776"/>
    </source>
</evidence>
<dbReference type="SUPFAM" id="SSF100879">
    <property type="entry name" value="Lesion bypass DNA polymerase (Y-family), little finger domain"/>
    <property type="match status" value="1"/>
</dbReference>
<feature type="compositionally biased region" description="Polar residues" evidence="8">
    <location>
        <begin position="1366"/>
        <end position="1393"/>
    </location>
</feature>
<evidence type="ECO:0000256" key="1">
    <source>
        <dbReference type="ARBA" id="ARBA00004123"/>
    </source>
</evidence>
<dbReference type="InterPro" id="IPR001126">
    <property type="entry name" value="UmuC"/>
</dbReference>
<reference evidence="11" key="2">
    <citation type="submission" date="2025-08" db="UniProtKB">
        <authorList>
            <consortium name="RefSeq"/>
        </authorList>
    </citation>
    <scope>IDENTIFICATION</scope>
    <source>
        <tissue evidence="11">Adult</tissue>
    </source>
</reference>
<dbReference type="Pfam" id="PF00817">
    <property type="entry name" value="IMS"/>
    <property type="match status" value="1"/>
</dbReference>
<accession>A0ABM3J133</accession>
<dbReference type="PROSITE" id="PS50173">
    <property type="entry name" value="UMUC"/>
    <property type="match status" value="1"/>
</dbReference>
<name>A0ABM3J133_BACDO</name>
<feature type="region of interest" description="Disordered" evidence="8">
    <location>
        <begin position="570"/>
        <end position="594"/>
    </location>
</feature>
<feature type="region of interest" description="Disordered" evidence="8">
    <location>
        <begin position="456"/>
        <end position="475"/>
    </location>
</feature>
<dbReference type="Gene3D" id="6.10.250.1630">
    <property type="match status" value="1"/>
</dbReference>
<dbReference type="Pfam" id="PF11799">
    <property type="entry name" value="IMS_C"/>
    <property type="match status" value="1"/>
</dbReference>
<keyword evidence="5" id="KW-0498">Mitosis</keyword>
<feature type="region of interest" description="Disordered" evidence="8">
    <location>
        <begin position="1335"/>
        <end position="1393"/>
    </location>
</feature>
<reference evidence="10" key="1">
    <citation type="submission" date="2025-05" db="UniProtKB">
        <authorList>
            <consortium name="RefSeq"/>
        </authorList>
    </citation>
    <scope>NUCLEOTIDE SEQUENCE [LARGE SCALE GENOMIC DNA]</scope>
</reference>
<comment type="subcellular location">
    <subcellularLocation>
        <location evidence="2">Chromosome</location>
    </subcellularLocation>
    <subcellularLocation>
        <location evidence="1">Nucleus</location>
    </subcellularLocation>
</comment>
<dbReference type="InterPro" id="IPR036775">
    <property type="entry name" value="DNA_pol_Y-fam_lit_finger_sf"/>
</dbReference>
<feature type="compositionally biased region" description="Basic and acidic residues" evidence="8">
    <location>
        <begin position="1644"/>
        <end position="1653"/>
    </location>
</feature>
<dbReference type="Proteomes" id="UP001652620">
    <property type="component" value="Chromosome 2"/>
</dbReference>
<dbReference type="PANTHER" id="PTHR46404:SF1">
    <property type="entry name" value="DNA POLYMERASE IOTA"/>
    <property type="match status" value="1"/>
</dbReference>
<dbReference type="Gene3D" id="1.10.150.20">
    <property type="entry name" value="5' to 3' exonuclease, C-terminal subdomain"/>
    <property type="match status" value="1"/>
</dbReference>
<dbReference type="PANTHER" id="PTHR46404">
    <property type="entry name" value="DNA POLYMERASE IOTA"/>
    <property type="match status" value="1"/>
</dbReference>
<dbReference type="Gene3D" id="3.30.70.270">
    <property type="match status" value="1"/>
</dbReference>
<feature type="region of interest" description="Disordered" evidence="8">
    <location>
        <begin position="1628"/>
        <end position="1664"/>
    </location>
</feature>
<evidence type="ECO:0000256" key="8">
    <source>
        <dbReference type="SAM" id="MobiDB-lite"/>
    </source>
</evidence>
<feature type="compositionally biased region" description="Polar residues" evidence="8">
    <location>
        <begin position="652"/>
        <end position="670"/>
    </location>
</feature>
<gene>
    <name evidence="11" type="primary">LOC105221934</name>
</gene>
<dbReference type="Gene3D" id="3.40.1170.60">
    <property type="match status" value="1"/>
</dbReference>
<evidence type="ECO:0000313" key="11">
    <source>
        <dbReference type="RefSeq" id="XP_049302939.1"/>
    </source>
</evidence>
<organism evidence="10 11">
    <name type="scientific">Bactrocera dorsalis</name>
    <name type="common">Oriental fruit fly</name>
    <name type="synonym">Dacus dorsalis</name>
    <dbReference type="NCBI Taxonomy" id="27457"/>
    <lineage>
        <taxon>Eukaryota</taxon>
        <taxon>Metazoa</taxon>
        <taxon>Ecdysozoa</taxon>
        <taxon>Arthropoda</taxon>
        <taxon>Hexapoda</taxon>
        <taxon>Insecta</taxon>
        <taxon>Pterygota</taxon>
        <taxon>Neoptera</taxon>
        <taxon>Endopterygota</taxon>
        <taxon>Diptera</taxon>
        <taxon>Brachycera</taxon>
        <taxon>Muscomorpha</taxon>
        <taxon>Tephritoidea</taxon>
        <taxon>Tephritidae</taxon>
        <taxon>Bactrocera</taxon>
        <taxon>Bactrocera</taxon>
    </lineage>
</organism>
<feature type="compositionally biased region" description="Polar residues" evidence="8">
    <location>
        <begin position="621"/>
        <end position="633"/>
    </location>
</feature>
<evidence type="ECO:0000256" key="6">
    <source>
        <dbReference type="ARBA" id="ARBA00023242"/>
    </source>
</evidence>
<sequence length="1691" mass="189072">MDFSNVINLNEPHQRTIIHIDMDCFYAQVEEIRDPTLRSRPLGIQQKNFVVTCNYLAREYGVNKLMAVEEAQRLCPTLTLVNGEDLAPYKQMSQRIFDALLTFTPLVEKLGFDENYLDVTAQVCDRIEKNQYEHVESSTIASSIIPKVKGHIYPESAEFSQSCDCGCAQRLAVGTQIAKEIRLALHKQLNITCCAGVSYNKLLAKLVGSQHKPNQQTVLCSNYAEEFMRNLNSLHKVTGIGQKTESLLLESGIANITELQGCNMDSLRKKFGFETATKLKDLSFGKDVSSVRQSGKPKTIGLEDSCRPISVRRDVEDRFRLLLMRLVEQVAEDGRIPIAIKVILRKFDPQKKTSHRETKQVNILPSLFKSQTGTESGGQKVVLAEGAQDKLLKIILRLFERVVDLTKPFNITLIGLAFSKFQQRKLGSSSIANFLIKKTDLEVQSITSLTNTDVATTASMPSPNNDEAFRSSPTTFQPSDQFYRRRATAASPIPMLIDNGSESAATNSDFSDFSETEIEPSPKKSRIGRLLMAKRRCLGNSAMYTDTADVASPSKLRVCDLRLNSRDSEKDFITNPTSTTSSAPSVTFSTTTTASTTCTPLQRFRTIQPPSSLLMKVNRTSAGNRTFTTQRQISSTPSSTTSSPLPSPMDETGSTASTPTSCDIPTTTQASDSIQSTHLLMGYLEDISTASESVATSTNTTTITGNVSNIPCPAGVDTTVFNELPLDVQNELIESWRSSLAAAAVAVANGNIRSTSTTIASGTTHTNQSANAVTAKAGGAATNGSGAQKNTLYRYFLRNKLPSMQNDQECRNFIVKLKRLPVDKYSKIYTPTQQNNVALQEQCITNSFPGSSEKQLQIPKGFKKAVSNRKRCDHKSTGPVLKNLPKGCKPLRVRVKRINAITHQIEKEEREIVQNMRGTKKDEQVKTTHTIKKSVHMKTPKESSSFSKVIAKPNKKMSANHQILKENMGLANVVLTPHLRKRLNKLSLSKCSSDRTTIDNSFTKNQSRFSSVRNSATSDDKHEEDLSHINSKVTRSLKTAIRDPDLIEELICSDDSEEGHDNTNQVKTNKTTHKFFHRVPEGKVRLRKKCTKSQNIFDFLSQSESESEVAKHRDPAADVIKKLISEGKVRVATNQKGTGRPILKRGRLKAGRKKREVNKNKISKEEGNKKNNAVNNKPSKIAETLDNYDVGATLPPPSGLEDQYVSMANYDQDQNILTNIVSGTDEHVRDEGFSQLARSVLLQETRKVENIYKKNFTEQRRLLEAARKFVSTPAANRQSRDLPTSDLSPIKFPSLQNRPVCPSPWRINDDSHLPPVFNFTKNMSCLPTFSSDYIPPTPKKNKSKDSQTNDSNITLPMPIITRQDKSSTVSRNTANSIPSGQLQNTLESENNSNVENMPPTALTVMNNAENASISNLRQLPNPRRTLGTRSPLKAINIIDVVSLPSWKKTMNDEVNKEAVSTVTGDVAQNDKSNEDLFGFEEFLDHNSGDGEPKKIDVESLNRQSVKRNLRNKLKDLQKWRPENSTYNNKSVSAKTYDVFDNNGPKQRLINEMLCSTMINDLNDGKTKRQQNNETLHNISICDNEKATQPLETDFFNDYEPETTFQKKTTLRTYVRPAKRKRKTRKNFVMFKDSEESNSDSEEEKLEHINEEPKKKRHEAHGNAKMSTEMESFVNEFNSMCKDVENYELLVE</sequence>
<dbReference type="InterPro" id="IPR043128">
    <property type="entry name" value="Rev_trsase/Diguanyl_cyclase"/>
</dbReference>
<feature type="region of interest" description="Disordered" evidence="8">
    <location>
        <begin position="621"/>
        <end position="670"/>
    </location>
</feature>
<keyword evidence="7" id="KW-0131">Cell cycle</keyword>
<keyword evidence="4" id="KW-0132">Cell division</keyword>
<dbReference type="GeneID" id="105221934"/>
<evidence type="ECO:0000256" key="7">
    <source>
        <dbReference type="ARBA" id="ARBA00023306"/>
    </source>
</evidence>
<evidence type="ECO:0000313" key="10">
    <source>
        <dbReference type="Proteomes" id="UP001652620"/>
    </source>
</evidence>
<keyword evidence="3" id="KW-0158">Chromosome</keyword>
<evidence type="ECO:0000259" key="9">
    <source>
        <dbReference type="PROSITE" id="PS50173"/>
    </source>
</evidence>
<feature type="compositionally biased region" description="Low complexity" evidence="8">
    <location>
        <begin position="574"/>
        <end position="594"/>
    </location>
</feature>
<evidence type="ECO:0000256" key="4">
    <source>
        <dbReference type="ARBA" id="ARBA00022618"/>
    </source>
</evidence>
<keyword evidence="6" id="KW-0539">Nucleus</keyword>
<dbReference type="Gene3D" id="3.30.1490.100">
    <property type="entry name" value="DNA polymerase, Y-family, little finger domain"/>
    <property type="match status" value="1"/>
</dbReference>